<protein>
    <submittedName>
        <fullName evidence="1">Uncharacterized protein</fullName>
    </submittedName>
</protein>
<organism evidence="1">
    <name type="scientific">uncultured Pleomorphomonas sp</name>
    <dbReference type="NCBI Taxonomy" id="442121"/>
    <lineage>
        <taxon>Bacteria</taxon>
        <taxon>Pseudomonadati</taxon>
        <taxon>Pseudomonadota</taxon>
        <taxon>Alphaproteobacteria</taxon>
        <taxon>Hyphomicrobiales</taxon>
        <taxon>Pleomorphomonadaceae</taxon>
        <taxon>Pleomorphomonas</taxon>
        <taxon>environmental samples</taxon>
    </lineage>
</organism>
<dbReference type="AlphaFoldDB" id="A0A212LMU6"/>
<evidence type="ECO:0000313" key="1">
    <source>
        <dbReference type="EMBL" id="SCM78848.1"/>
    </source>
</evidence>
<proteinExistence type="predicted"/>
<reference evidence="1" key="1">
    <citation type="submission" date="2016-08" db="EMBL/GenBank/DDBJ databases">
        <authorList>
            <person name="Seilhamer J.J."/>
        </authorList>
    </citation>
    <scope>NUCLEOTIDE SEQUENCE</scope>
    <source>
        <strain evidence="1">86</strain>
    </source>
</reference>
<sequence length="55" mass="6505">MKKGRIVPALSDHRSQRHLLARRIRLSEKWVDFSVRCSISLIRHNFGRKTGCHFC</sequence>
<dbReference type="EMBL" id="FMJD01000013">
    <property type="protein sequence ID" value="SCM78848.1"/>
    <property type="molecule type" value="Genomic_DNA"/>
</dbReference>
<accession>A0A212LMU6</accession>
<name>A0A212LMU6_9HYPH</name>
<gene>
    <name evidence="1" type="ORF">KL86PLE_90109</name>
</gene>